<dbReference type="AlphaFoldDB" id="A0A7K3WYK4"/>
<evidence type="ECO:0000313" key="1">
    <source>
        <dbReference type="EMBL" id="NEN25755.1"/>
    </source>
</evidence>
<dbReference type="EMBL" id="JAAGVY010000076">
    <property type="protein sequence ID" value="NEN25755.1"/>
    <property type="molecule type" value="Genomic_DNA"/>
</dbReference>
<protein>
    <submittedName>
        <fullName evidence="1">DUF4252 domain-containing protein</fullName>
    </submittedName>
</protein>
<reference evidence="1 2" key="1">
    <citation type="submission" date="2020-02" db="EMBL/GenBank/DDBJ databases">
        <title>Out from the shadows clarifying the taxonomy of the family Cryomorphaceae and related taxa by utilizing the GTDB taxonomic framework.</title>
        <authorList>
            <person name="Bowman J.P."/>
        </authorList>
    </citation>
    <scope>NUCLEOTIDE SEQUENCE [LARGE SCALE GENOMIC DNA]</scope>
    <source>
        <strain evidence="1 2">QSSC 1-22</strain>
    </source>
</reference>
<dbReference type="Proteomes" id="UP000486602">
    <property type="component" value="Unassembled WGS sequence"/>
</dbReference>
<accession>A0A7K3WYK4</accession>
<keyword evidence="2" id="KW-1185">Reference proteome</keyword>
<evidence type="ECO:0000313" key="2">
    <source>
        <dbReference type="Proteomes" id="UP000486602"/>
    </source>
</evidence>
<name>A0A7K3WYK4_9FLAO</name>
<dbReference type="PROSITE" id="PS51257">
    <property type="entry name" value="PROKAR_LIPOPROTEIN"/>
    <property type="match status" value="1"/>
</dbReference>
<dbReference type="Pfam" id="PF14060">
    <property type="entry name" value="DUF4252"/>
    <property type="match status" value="1"/>
</dbReference>
<organism evidence="1 2">
    <name type="scientific">Cryomorpha ignava</name>
    <dbReference type="NCBI Taxonomy" id="101383"/>
    <lineage>
        <taxon>Bacteria</taxon>
        <taxon>Pseudomonadati</taxon>
        <taxon>Bacteroidota</taxon>
        <taxon>Flavobacteriia</taxon>
        <taxon>Flavobacteriales</taxon>
        <taxon>Cryomorphaceae</taxon>
        <taxon>Cryomorpha</taxon>
    </lineage>
</organism>
<dbReference type="RefSeq" id="WP_163287201.1">
    <property type="nucleotide sequence ID" value="NZ_JAAGVY010000076.1"/>
</dbReference>
<gene>
    <name evidence="1" type="ORF">G3O08_19885</name>
</gene>
<proteinExistence type="predicted"/>
<dbReference type="InterPro" id="IPR025348">
    <property type="entry name" value="DUF4252"/>
</dbReference>
<sequence length="188" mass="21667">MKKEKLNKYLIPVFLCCFLGLGACGHKYEQSKTLTEYSKRDNKELTGLYFYPTTIRMLAKILGDENGQSLKEIEKARLYFSWSDEEENVRETLKSFKSGIKEEGFEMLMQMNSSGNKIDIFMLDKETDDYVIFVDGEQGTFVLEILGNLSPNAIRDISKLDMNKMMDIFELEAPKDENTTDTLQTDSL</sequence>
<comment type="caution">
    <text evidence="1">The sequence shown here is derived from an EMBL/GenBank/DDBJ whole genome shotgun (WGS) entry which is preliminary data.</text>
</comment>